<dbReference type="Pfam" id="PF00005">
    <property type="entry name" value="ABC_tran"/>
    <property type="match status" value="1"/>
</dbReference>
<dbReference type="InterPro" id="IPR003593">
    <property type="entry name" value="AAA+_ATPase"/>
</dbReference>
<dbReference type="OrthoDB" id="9775135at2"/>
<dbReference type="Proteomes" id="UP000065807">
    <property type="component" value="Chromosome"/>
</dbReference>
<dbReference type="CDD" id="cd03230">
    <property type="entry name" value="ABC_DR_subfamily_A"/>
    <property type="match status" value="1"/>
</dbReference>
<keyword evidence="2" id="KW-0813">Transport</keyword>
<dbReference type="PANTHER" id="PTHR43335">
    <property type="entry name" value="ABC TRANSPORTER, ATP-BINDING PROTEIN"/>
    <property type="match status" value="1"/>
</dbReference>
<organism evidence="6 7">
    <name type="scientific">Limnochorda pilosa</name>
    <dbReference type="NCBI Taxonomy" id="1555112"/>
    <lineage>
        <taxon>Bacteria</taxon>
        <taxon>Bacillati</taxon>
        <taxon>Bacillota</taxon>
        <taxon>Limnochordia</taxon>
        <taxon>Limnochordales</taxon>
        <taxon>Limnochordaceae</taxon>
        <taxon>Limnochorda</taxon>
    </lineage>
</organism>
<dbReference type="AlphaFoldDB" id="A0A0K2SFT1"/>
<evidence type="ECO:0000259" key="5">
    <source>
        <dbReference type="PROSITE" id="PS50893"/>
    </source>
</evidence>
<keyword evidence="7" id="KW-1185">Reference proteome</keyword>
<evidence type="ECO:0000313" key="6">
    <source>
        <dbReference type="EMBL" id="BAS25892.1"/>
    </source>
</evidence>
<evidence type="ECO:0000256" key="3">
    <source>
        <dbReference type="ARBA" id="ARBA00022741"/>
    </source>
</evidence>
<keyword evidence="3" id="KW-0547">Nucleotide-binding</keyword>
<sequence>MIRLEHVSKRYAGRSAVEDLSFEVGEGEVVGFLGPNGAGKTTTMRIITGYMPPSEGRVELAGFDPVENPTEVKSRIGYLPENPPVYPEMTVLAYLRFVSDLKRIPRPQRTRQVEQAMERTDLGPARGRLIGHLSRGYRQRVGLAQALLGEPPVLILDEPTVGLDPQQIIEIRQLIRELSGAHTVLLSSHVLPEVQALCERVIIINRGRLVAEDRTENLGHSVRSGGRLELVVRAGGAQVVQRLQQLPEVERVEAVGEAASGETRLRVDERPGSDARPALFFALAEAGWPILELTRPSLSLEEVFVHLVTQETTPEENAAGQEGVSA</sequence>
<dbReference type="KEGG" id="lpil:LIP_0033"/>
<dbReference type="RefSeq" id="WP_068132717.1">
    <property type="nucleotide sequence ID" value="NZ_AP014924.1"/>
</dbReference>
<protein>
    <submittedName>
        <fullName evidence="6">MFS transporter</fullName>
    </submittedName>
</protein>
<dbReference type="PROSITE" id="PS50893">
    <property type="entry name" value="ABC_TRANSPORTER_2"/>
    <property type="match status" value="1"/>
</dbReference>
<keyword evidence="4" id="KW-0067">ATP-binding</keyword>
<dbReference type="PATRIC" id="fig|1555112.3.peg.33"/>
<comment type="similarity">
    <text evidence="1">Belongs to the ABC transporter superfamily.</text>
</comment>
<reference evidence="7" key="1">
    <citation type="submission" date="2015-07" db="EMBL/GenBank/DDBJ databases">
        <title>Complete genome sequence and phylogenetic analysis of Limnochorda pilosa.</title>
        <authorList>
            <person name="Watanabe M."/>
            <person name="Kojima H."/>
            <person name="Fukui M."/>
        </authorList>
    </citation>
    <scope>NUCLEOTIDE SEQUENCE [LARGE SCALE GENOMIC DNA]</scope>
    <source>
        <strain evidence="7">HC45</strain>
    </source>
</reference>
<accession>A0A0K2SFT1</accession>
<dbReference type="GO" id="GO:0016887">
    <property type="term" value="F:ATP hydrolysis activity"/>
    <property type="evidence" value="ECO:0007669"/>
    <property type="project" value="InterPro"/>
</dbReference>
<name>A0A0K2SFT1_LIMPI</name>
<evidence type="ECO:0000256" key="2">
    <source>
        <dbReference type="ARBA" id="ARBA00022448"/>
    </source>
</evidence>
<dbReference type="InterPro" id="IPR003439">
    <property type="entry name" value="ABC_transporter-like_ATP-bd"/>
</dbReference>
<dbReference type="STRING" id="1555112.LIP_0033"/>
<proteinExistence type="inferred from homology"/>
<evidence type="ECO:0000313" key="7">
    <source>
        <dbReference type="Proteomes" id="UP000065807"/>
    </source>
</evidence>
<dbReference type="GO" id="GO:0005524">
    <property type="term" value="F:ATP binding"/>
    <property type="evidence" value="ECO:0007669"/>
    <property type="project" value="UniProtKB-KW"/>
</dbReference>
<dbReference type="PANTHER" id="PTHR43335:SF4">
    <property type="entry name" value="ABC TRANSPORTER, ATP-BINDING PROTEIN"/>
    <property type="match status" value="1"/>
</dbReference>
<gene>
    <name evidence="6" type="ORF">LIP_0033</name>
</gene>
<dbReference type="EMBL" id="AP014924">
    <property type="protein sequence ID" value="BAS25892.1"/>
    <property type="molecule type" value="Genomic_DNA"/>
</dbReference>
<evidence type="ECO:0000256" key="1">
    <source>
        <dbReference type="ARBA" id="ARBA00005417"/>
    </source>
</evidence>
<dbReference type="SMART" id="SM00382">
    <property type="entry name" value="AAA"/>
    <property type="match status" value="1"/>
</dbReference>
<dbReference type="Gene3D" id="3.40.50.300">
    <property type="entry name" value="P-loop containing nucleotide triphosphate hydrolases"/>
    <property type="match status" value="1"/>
</dbReference>
<feature type="domain" description="ABC transporter" evidence="5">
    <location>
        <begin position="2"/>
        <end position="231"/>
    </location>
</feature>
<dbReference type="SUPFAM" id="SSF52540">
    <property type="entry name" value="P-loop containing nucleoside triphosphate hydrolases"/>
    <property type="match status" value="1"/>
</dbReference>
<reference evidence="7" key="2">
    <citation type="journal article" date="2016" name="Int. J. Syst. Evol. Microbiol.">
        <title>Complete genome sequence and cell structure of Limnochorda pilosa, a Gram-negative spore-former within the phylum Firmicutes.</title>
        <authorList>
            <person name="Watanabe M."/>
            <person name="Kojima H."/>
            <person name="Fukui M."/>
        </authorList>
    </citation>
    <scope>NUCLEOTIDE SEQUENCE [LARGE SCALE GENOMIC DNA]</scope>
    <source>
        <strain evidence="7">HC45</strain>
    </source>
</reference>
<evidence type="ECO:0000256" key="4">
    <source>
        <dbReference type="ARBA" id="ARBA00022840"/>
    </source>
</evidence>
<dbReference type="InterPro" id="IPR027417">
    <property type="entry name" value="P-loop_NTPase"/>
</dbReference>